<evidence type="ECO:0008006" key="5">
    <source>
        <dbReference type="Google" id="ProtNLM"/>
    </source>
</evidence>
<gene>
    <name evidence="3" type="ORF">H312_03048</name>
</gene>
<keyword evidence="2" id="KW-0732">Signal</keyword>
<keyword evidence="4" id="KW-1185">Reference proteome</keyword>
<dbReference type="HOGENOM" id="CLU_105277_0_0_1"/>
<dbReference type="OrthoDB" id="2196897at2759"/>
<evidence type="ECO:0000256" key="2">
    <source>
        <dbReference type="SAM" id="SignalP"/>
    </source>
</evidence>
<accession>A0A059EXE6</accession>
<organism evidence="3 4">
    <name type="scientific">Anncaliia algerae PRA339</name>
    <dbReference type="NCBI Taxonomy" id="1288291"/>
    <lineage>
        <taxon>Eukaryota</taxon>
        <taxon>Fungi</taxon>
        <taxon>Fungi incertae sedis</taxon>
        <taxon>Microsporidia</taxon>
        <taxon>Tubulinosematoidea</taxon>
        <taxon>Tubulinosematidae</taxon>
        <taxon>Anncaliia</taxon>
    </lineage>
</organism>
<feature type="compositionally biased region" description="Basic and acidic residues" evidence="1">
    <location>
        <begin position="236"/>
        <end position="255"/>
    </location>
</feature>
<proteinExistence type="predicted"/>
<feature type="signal peptide" evidence="2">
    <location>
        <begin position="1"/>
        <end position="16"/>
    </location>
</feature>
<sequence>MIVFLFVFAVYSFVLQERSTMKYVANDKNGRISMVDTPEEATRYEILTSVDKDLDIHIAVKGTTQVFDLGNDGINLLVAEQSHKPSQLFQLNLDKEGYFQLCHKNLFLRFDSFMNGLISSKFKIGYHMGFVLFDDTGVFPYPVDISRGIESPYRKKPKLGNSNVNQALPNGRLSESEIYMNNSRKISSEKLKQHNIFVDVREDTADLHAQEHNGAQSYNEFRNINKYNAVRNSQAKHADLEEEHDKENDEKTNKK</sequence>
<evidence type="ECO:0000256" key="1">
    <source>
        <dbReference type="SAM" id="MobiDB-lite"/>
    </source>
</evidence>
<dbReference type="EMBL" id="KK365257">
    <property type="protein sequence ID" value="KCZ79555.1"/>
    <property type="molecule type" value="Genomic_DNA"/>
</dbReference>
<name>A0A059EXE6_9MICR</name>
<reference evidence="4" key="1">
    <citation type="submission" date="2013-02" db="EMBL/GenBank/DDBJ databases">
        <authorList>
            <consortium name="The Broad Institute Genome Sequencing Platform"/>
            <person name="Cuomo C."/>
            <person name="Becnel J."/>
            <person name="Sanscrainte N."/>
            <person name="Walker B."/>
            <person name="Young S.K."/>
            <person name="Zeng Q."/>
            <person name="Gargeya S."/>
            <person name="Fitzgerald M."/>
            <person name="Haas B."/>
            <person name="Abouelleil A."/>
            <person name="Alvarado L."/>
            <person name="Arachchi H.M."/>
            <person name="Berlin A.M."/>
            <person name="Chapman S.B."/>
            <person name="Dewar J."/>
            <person name="Goldberg J."/>
            <person name="Griggs A."/>
            <person name="Gujja S."/>
            <person name="Hansen M."/>
            <person name="Howarth C."/>
            <person name="Imamovic A."/>
            <person name="Larimer J."/>
            <person name="McCowan C."/>
            <person name="Murphy C."/>
            <person name="Neiman D."/>
            <person name="Pearson M."/>
            <person name="Priest M."/>
            <person name="Roberts A."/>
            <person name="Saif S."/>
            <person name="Shea T."/>
            <person name="Sisk P."/>
            <person name="Sykes S."/>
            <person name="Wortman J."/>
            <person name="Nusbaum C."/>
            <person name="Birren B."/>
        </authorList>
    </citation>
    <scope>NUCLEOTIDE SEQUENCE [LARGE SCALE GENOMIC DNA]</scope>
    <source>
        <strain evidence="4">PRA339</strain>
    </source>
</reference>
<evidence type="ECO:0000313" key="3">
    <source>
        <dbReference type="EMBL" id="KCZ79555.1"/>
    </source>
</evidence>
<protein>
    <recommendedName>
        <fullName evidence="5">Ricin B lectin domain-containing protein</fullName>
    </recommendedName>
</protein>
<dbReference type="Proteomes" id="UP000030655">
    <property type="component" value="Unassembled WGS sequence"/>
</dbReference>
<evidence type="ECO:0000313" key="4">
    <source>
        <dbReference type="Proteomes" id="UP000030655"/>
    </source>
</evidence>
<reference evidence="3 4" key="2">
    <citation type="submission" date="2014-03" db="EMBL/GenBank/DDBJ databases">
        <title>The Genome Sequence of Anncaliia algerae insect isolate PRA339.</title>
        <authorList>
            <consortium name="The Broad Institute Genome Sequencing Platform"/>
            <consortium name="The Broad Institute Genome Sequencing Center for Infectious Disease"/>
            <person name="Cuomo C."/>
            <person name="Becnel J."/>
            <person name="Sanscrainte N."/>
            <person name="Walker B."/>
            <person name="Young S.K."/>
            <person name="Zeng Q."/>
            <person name="Gargeya S."/>
            <person name="Fitzgerald M."/>
            <person name="Haas B."/>
            <person name="Abouelleil A."/>
            <person name="Alvarado L."/>
            <person name="Arachchi H.M."/>
            <person name="Berlin A.M."/>
            <person name="Chapman S.B."/>
            <person name="Dewar J."/>
            <person name="Goldberg J."/>
            <person name="Griggs A."/>
            <person name="Gujja S."/>
            <person name="Hansen M."/>
            <person name="Howarth C."/>
            <person name="Imamovic A."/>
            <person name="Larimer J."/>
            <person name="McCowan C."/>
            <person name="Murphy C."/>
            <person name="Neiman D."/>
            <person name="Pearson M."/>
            <person name="Priest M."/>
            <person name="Roberts A."/>
            <person name="Saif S."/>
            <person name="Shea T."/>
            <person name="Sisk P."/>
            <person name="Sykes S."/>
            <person name="Wortman J."/>
            <person name="Nusbaum C."/>
            <person name="Birren B."/>
        </authorList>
    </citation>
    <scope>NUCLEOTIDE SEQUENCE [LARGE SCALE GENOMIC DNA]</scope>
    <source>
        <strain evidence="3 4">PRA339</strain>
    </source>
</reference>
<feature type="region of interest" description="Disordered" evidence="1">
    <location>
        <begin position="232"/>
        <end position="255"/>
    </location>
</feature>
<feature type="chain" id="PRO_5001571651" description="Ricin B lectin domain-containing protein" evidence="2">
    <location>
        <begin position="17"/>
        <end position="255"/>
    </location>
</feature>
<dbReference type="AlphaFoldDB" id="A0A059EXE6"/>
<dbReference type="VEuPathDB" id="MicrosporidiaDB:H312_03048"/>